<keyword evidence="3" id="KW-0805">Transcription regulation</keyword>
<proteinExistence type="predicted"/>
<evidence type="ECO:0000256" key="1">
    <source>
        <dbReference type="ARBA" id="ARBA00022723"/>
    </source>
</evidence>
<dbReference type="GO" id="GO:0003677">
    <property type="term" value="F:DNA binding"/>
    <property type="evidence" value="ECO:0007669"/>
    <property type="project" value="UniProtKB-KW"/>
</dbReference>
<keyword evidence="4" id="KW-0238">DNA-binding</keyword>
<keyword evidence="6" id="KW-0539">Nucleus</keyword>
<dbReference type="Pfam" id="PF04082">
    <property type="entry name" value="Fungal_trans"/>
    <property type="match status" value="1"/>
</dbReference>
<dbReference type="PANTHER" id="PTHR47171">
    <property type="entry name" value="FARA-RELATED"/>
    <property type="match status" value="1"/>
</dbReference>
<feature type="compositionally biased region" description="Polar residues" evidence="7">
    <location>
        <begin position="151"/>
        <end position="171"/>
    </location>
</feature>
<evidence type="ECO:0000256" key="5">
    <source>
        <dbReference type="ARBA" id="ARBA00023163"/>
    </source>
</evidence>
<gene>
    <name evidence="9" type="ORF">N0V83_002792</name>
</gene>
<dbReference type="EMBL" id="JAPEUY010000004">
    <property type="protein sequence ID" value="KAJ4374053.1"/>
    <property type="molecule type" value="Genomic_DNA"/>
</dbReference>
<dbReference type="PROSITE" id="PS50048">
    <property type="entry name" value="ZN2_CY6_FUNGAL_2"/>
    <property type="match status" value="1"/>
</dbReference>
<evidence type="ECO:0000256" key="3">
    <source>
        <dbReference type="ARBA" id="ARBA00023015"/>
    </source>
</evidence>
<dbReference type="GO" id="GO:0000981">
    <property type="term" value="F:DNA-binding transcription factor activity, RNA polymerase II-specific"/>
    <property type="evidence" value="ECO:0007669"/>
    <property type="project" value="InterPro"/>
</dbReference>
<keyword evidence="5" id="KW-0804">Transcription</keyword>
<accession>A0A9W8YDC7</accession>
<protein>
    <recommendedName>
        <fullName evidence="8">Zn(2)-C6 fungal-type domain-containing protein</fullName>
    </recommendedName>
</protein>
<evidence type="ECO:0000256" key="6">
    <source>
        <dbReference type="ARBA" id="ARBA00023242"/>
    </source>
</evidence>
<dbReference type="InterPro" id="IPR036864">
    <property type="entry name" value="Zn2-C6_fun-type_DNA-bd_sf"/>
</dbReference>
<dbReference type="Gene3D" id="4.10.240.10">
    <property type="entry name" value="Zn(2)-C6 fungal-type DNA-binding domain"/>
    <property type="match status" value="1"/>
</dbReference>
<dbReference type="GO" id="GO:0006351">
    <property type="term" value="P:DNA-templated transcription"/>
    <property type="evidence" value="ECO:0007669"/>
    <property type="project" value="InterPro"/>
</dbReference>
<feature type="region of interest" description="Disordered" evidence="7">
    <location>
        <begin position="151"/>
        <end position="173"/>
    </location>
</feature>
<dbReference type="PROSITE" id="PS00463">
    <property type="entry name" value="ZN2_CY6_FUNGAL_1"/>
    <property type="match status" value="1"/>
</dbReference>
<feature type="domain" description="Zn(2)-C6 fungal-type" evidence="8">
    <location>
        <begin position="22"/>
        <end position="58"/>
    </location>
</feature>
<dbReference type="Proteomes" id="UP001140560">
    <property type="component" value="Unassembled WGS sequence"/>
</dbReference>
<reference evidence="9" key="1">
    <citation type="submission" date="2022-10" db="EMBL/GenBank/DDBJ databases">
        <title>Tapping the CABI collections for fungal endophytes: first genome assemblies for Collariella, Neodidymelliopsis, Ascochyta clinopodiicola, Didymella pomorum, Didymosphaeria variabile, Neocosmospora piperis and Neocucurbitaria cava.</title>
        <authorList>
            <person name="Hill R."/>
        </authorList>
    </citation>
    <scope>NUCLEOTIDE SEQUENCE</scope>
    <source>
        <strain evidence="9">IMI 356814</strain>
    </source>
</reference>
<evidence type="ECO:0000256" key="4">
    <source>
        <dbReference type="ARBA" id="ARBA00023125"/>
    </source>
</evidence>
<dbReference type="PANTHER" id="PTHR47171:SF5">
    <property type="entry name" value="ZN(II)2CYS6 TRANSCRIPTION FACTOR (EUROFUNG)"/>
    <property type="match status" value="1"/>
</dbReference>
<dbReference type="GO" id="GO:0008270">
    <property type="term" value="F:zinc ion binding"/>
    <property type="evidence" value="ECO:0007669"/>
    <property type="project" value="InterPro"/>
</dbReference>
<keyword evidence="10" id="KW-1185">Reference proteome</keyword>
<dbReference type="InterPro" id="IPR007219">
    <property type="entry name" value="XnlR_reg_dom"/>
</dbReference>
<dbReference type="SMART" id="SM00066">
    <property type="entry name" value="GAL4"/>
    <property type="match status" value="1"/>
</dbReference>
<dbReference type="CDD" id="cd00067">
    <property type="entry name" value="GAL4"/>
    <property type="match status" value="1"/>
</dbReference>
<organism evidence="9 10">
    <name type="scientific">Neocucurbitaria cava</name>
    <dbReference type="NCBI Taxonomy" id="798079"/>
    <lineage>
        <taxon>Eukaryota</taxon>
        <taxon>Fungi</taxon>
        <taxon>Dikarya</taxon>
        <taxon>Ascomycota</taxon>
        <taxon>Pezizomycotina</taxon>
        <taxon>Dothideomycetes</taxon>
        <taxon>Pleosporomycetidae</taxon>
        <taxon>Pleosporales</taxon>
        <taxon>Pleosporineae</taxon>
        <taxon>Cucurbitariaceae</taxon>
        <taxon>Neocucurbitaria</taxon>
    </lineage>
</organism>
<evidence type="ECO:0000259" key="8">
    <source>
        <dbReference type="PROSITE" id="PS50048"/>
    </source>
</evidence>
<evidence type="ECO:0000256" key="7">
    <source>
        <dbReference type="SAM" id="MobiDB-lite"/>
    </source>
</evidence>
<evidence type="ECO:0000313" key="10">
    <source>
        <dbReference type="Proteomes" id="UP001140560"/>
    </source>
</evidence>
<evidence type="ECO:0000313" key="9">
    <source>
        <dbReference type="EMBL" id="KAJ4374053.1"/>
    </source>
</evidence>
<dbReference type="SUPFAM" id="SSF57701">
    <property type="entry name" value="Zn2/Cys6 DNA-binding domain"/>
    <property type="match status" value="1"/>
</dbReference>
<dbReference type="OrthoDB" id="1932925at2759"/>
<keyword evidence="1" id="KW-0479">Metal-binding</keyword>
<dbReference type="AlphaFoldDB" id="A0A9W8YDC7"/>
<dbReference type="InterPro" id="IPR001138">
    <property type="entry name" value="Zn2Cys6_DnaBD"/>
</dbReference>
<keyword evidence="2" id="KW-0862">Zinc</keyword>
<dbReference type="CDD" id="cd12148">
    <property type="entry name" value="fungal_TF_MHR"/>
    <property type="match status" value="1"/>
</dbReference>
<evidence type="ECO:0000256" key="2">
    <source>
        <dbReference type="ARBA" id="ARBA00022833"/>
    </source>
</evidence>
<dbReference type="SMART" id="SM00906">
    <property type="entry name" value="Fungal_trans"/>
    <property type="match status" value="1"/>
</dbReference>
<feature type="region of interest" description="Disordered" evidence="7">
    <location>
        <begin position="556"/>
        <end position="578"/>
    </location>
</feature>
<comment type="caution">
    <text evidence="9">The sequence shown here is derived from an EMBL/GenBank/DDBJ whole genome shotgun (WGS) entry which is preliminary data.</text>
</comment>
<dbReference type="InterPro" id="IPR052073">
    <property type="entry name" value="Amide_Lactam_Regulators"/>
</dbReference>
<name>A0A9W8YDC7_9PLEO</name>
<sequence length="681" mass="77006">MSSDNWMHFSTHQPKRKRAELVCITCHAKKVKCDIQLQKRQGKQICTNCSNAGRECRIRPSKREKRRKKVIDEDRLGSTTGQISNGVDALLAADATFHALELSQAGESSANIDPGLEHNHLSPNASLQNIRIQDFQPNPSPRSIFAAAQNLSPTSQHQRNSVSHAGTTPTQIGDVDSGFLGVYGPENQLDADNQAFVAQLEHKYRTDLHPDLQQIFTDTYFSYCYTWCPVLDRHTLSSEIARSPLLANALALASSHIQPPLLPHDGPEAYYKRARTIFYDDEEADSLTSLKALCLFYWWAPQAPSRVHRHSSWWWTSVIIRHAQQMNIHREPVLDDANCDRMDLGLRRRIWWTAFARERLTSLCQSKPVIIDPDDCNIQEPTLADFPNDVQSQRQGEIFIYWVRLCAIIGRIAKVLLQSDKSTSNVFPNHLREELVSWVHSLPPRLRLPIDSARTDSFDRDVHQLHLFYLTTIVIMHLKRSGGHLPQALPPAIIAASCTARILRDILAPFIALLQACRIEHLAKFANDDLDILCHTVKQLQQMWASANVVAQGFDRLRKPGSNPTSSGNTAQEQNRNNTIVPPADVTTIGHTNGTWSNRLEHEDYEDDFDWLRFFPFVSKSTNGIVESLISGKEQGTATKGFPSPNNELFHDTLLAQYQDLFDPFTDYSLGFADFIVPDPS</sequence>
<feature type="compositionally biased region" description="Polar residues" evidence="7">
    <location>
        <begin position="562"/>
        <end position="578"/>
    </location>
</feature>